<sequence>MDLENVIINDLQRCITIAEGNVNYMVYLFKTCLFLPGR</sequence>
<evidence type="ECO:0000313" key="1">
    <source>
        <dbReference type="EMBL" id="AGR59530.1"/>
    </source>
</evidence>
<dbReference type="HOGENOM" id="CLU_3332650_0_0_6"/>
<organism evidence="1 2">
    <name type="scientific">Salmonella bongori N268-08</name>
    <dbReference type="NCBI Taxonomy" id="1197719"/>
    <lineage>
        <taxon>Bacteria</taxon>
        <taxon>Pseudomonadati</taxon>
        <taxon>Pseudomonadota</taxon>
        <taxon>Gammaproteobacteria</taxon>
        <taxon>Enterobacterales</taxon>
        <taxon>Enterobacteriaceae</taxon>
        <taxon>Salmonella</taxon>
    </lineage>
</organism>
<protein>
    <submittedName>
        <fullName evidence="1">Uncharacterized protein</fullName>
    </submittedName>
</protein>
<dbReference type="KEGG" id="sbz:A464_2345"/>
<proteinExistence type="predicted"/>
<dbReference type="Proteomes" id="UP000015042">
    <property type="component" value="Chromosome"/>
</dbReference>
<name>S5NAF0_SALBN</name>
<gene>
    <name evidence="1" type="ORF">A464_2345</name>
</gene>
<dbReference type="AlphaFoldDB" id="S5NAF0"/>
<accession>S5NAF0</accession>
<reference evidence="1 2" key="1">
    <citation type="submission" date="2013-07" db="EMBL/GenBank/DDBJ databases">
        <title>Genome sequence of Salmonella bongori N268-08 - a rare clinical isolate.</title>
        <authorList>
            <person name="Marti R."/>
            <person name="Hagens S."/>
            <person name="Loessner M.J."/>
            <person name="Klumpp J."/>
        </authorList>
    </citation>
    <scope>NUCLEOTIDE SEQUENCE [LARGE SCALE GENOMIC DNA]</scope>
    <source>
        <strain evidence="1 2">N268-08</strain>
    </source>
</reference>
<dbReference type="EMBL" id="CP006608">
    <property type="protein sequence ID" value="AGR59530.1"/>
    <property type="molecule type" value="Genomic_DNA"/>
</dbReference>
<evidence type="ECO:0000313" key="2">
    <source>
        <dbReference type="Proteomes" id="UP000015042"/>
    </source>
</evidence>